<keyword evidence="3" id="KW-1185">Reference proteome</keyword>
<dbReference type="Pfam" id="PF21806">
    <property type="entry name" value="DUF6879"/>
    <property type="match status" value="1"/>
</dbReference>
<dbReference type="EMBL" id="BMRP01000046">
    <property type="protein sequence ID" value="GGU94659.1"/>
    <property type="molecule type" value="Genomic_DNA"/>
</dbReference>
<protein>
    <recommendedName>
        <fullName evidence="1">DUF6879 domain-containing protein</fullName>
    </recommendedName>
</protein>
<dbReference type="InterPro" id="IPR049244">
    <property type="entry name" value="DUF6879"/>
</dbReference>
<evidence type="ECO:0000259" key="1">
    <source>
        <dbReference type="Pfam" id="PF21806"/>
    </source>
</evidence>
<evidence type="ECO:0000313" key="3">
    <source>
        <dbReference type="Proteomes" id="UP000654471"/>
    </source>
</evidence>
<feature type="domain" description="DUF6879" evidence="1">
    <location>
        <begin position="7"/>
        <end position="168"/>
    </location>
</feature>
<reference evidence="3" key="1">
    <citation type="journal article" date="2019" name="Int. J. Syst. Evol. Microbiol.">
        <title>The Global Catalogue of Microorganisms (GCM) 10K type strain sequencing project: providing services to taxonomists for standard genome sequencing and annotation.</title>
        <authorList>
            <consortium name="The Broad Institute Genomics Platform"/>
            <consortium name="The Broad Institute Genome Sequencing Center for Infectious Disease"/>
            <person name="Wu L."/>
            <person name="Ma J."/>
        </authorList>
    </citation>
    <scope>NUCLEOTIDE SEQUENCE [LARGE SCALE GENOMIC DNA]</scope>
    <source>
        <strain evidence="3">JCM 3399</strain>
    </source>
</reference>
<sequence length="170" mass="19258">MVTAEPAFEELFRSAQQSAWHFEARDAYALDADYQEWTAGNHFDPAERWPWWINLVSASVARGVDVRRARVVSEPVSTYIRYEHALTSGHNVKAGESVRWLPRRQASSLLLPGNDCWVFDGSSVLFNHFNGDGEMTGGELVTDPAVVRACVTAFEAVWERATPHEEYRPF</sequence>
<evidence type="ECO:0000313" key="2">
    <source>
        <dbReference type="EMBL" id="GGU94659.1"/>
    </source>
</evidence>
<name>A0ABQ2VNA6_9ACTN</name>
<organism evidence="2 3">
    <name type="scientific">Streptomyces albospinus</name>
    <dbReference type="NCBI Taxonomy" id="285515"/>
    <lineage>
        <taxon>Bacteria</taxon>
        <taxon>Bacillati</taxon>
        <taxon>Actinomycetota</taxon>
        <taxon>Actinomycetes</taxon>
        <taxon>Kitasatosporales</taxon>
        <taxon>Streptomycetaceae</taxon>
        <taxon>Streptomyces</taxon>
    </lineage>
</organism>
<dbReference type="Proteomes" id="UP000654471">
    <property type="component" value="Unassembled WGS sequence"/>
</dbReference>
<gene>
    <name evidence="2" type="ORF">GCM10010211_72220</name>
</gene>
<comment type="caution">
    <text evidence="2">The sequence shown here is derived from an EMBL/GenBank/DDBJ whole genome shotgun (WGS) entry which is preliminary data.</text>
</comment>
<proteinExistence type="predicted"/>
<accession>A0ABQ2VNA6</accession>